<evidence type="ECO:0000256" key="1">
    <source>
        <dbReference type="SAM" id="MobiDB-lite"/>
    </source>
</evidence>
<evidence type="ECO:0008006" key="4">
    <source>
        <dbReference type="Google" id="ProtNLM"/>
    </source>
</evidence>
<keyword evidence="3" id="KW-1185">Reference proteome</keyword>
<reference evidence="2 3" key="1">
    <citation type="journal article" date="2023" name="Plants (Basel)">
        <title>Bridging the Gap: Combining Genomics and Transcriptomics Approaches to Understand Stylosanthes scabra, an Orphan Legume from the Brazilian Caatinga.</title>
        <authorList>
            <person name="Ferreira-Neto J.R.C."/>
            <person name="da Silva M.D."/>
            <person name="Binneck E."/>
            <person name="de Melo N.F."/>
            <person name="da Silva R.H."/>
            <person name="de Melo A.L.T.M."/>
            <person name="Pandolfi V."/>
            <person name="Bustamante F.O."/>
            <person name="Brasileiro-Vidal A.C."/>
            <person name="Benko-Iseppon A.M."/>
        </authorList>
    </citation>
    <scope>NUCLEOTIDE SEQUENCE [LARGE SCALE GENOMIC DNA]</scope>
    <source>
        <tissue evidence="2">Leaves</tissue>
    </source>
</reference>
<feature type="region of interest" description="Disordered" evidence="1">
    <location>
        <begin position="1"/>
        <end position="58"/>
    </location>
</feature>
<evidence type="ECO:0000313" key="3">
    <source>
        <dbReference type="Proteomes" id="UP001341840"/>
    </source>
</evidence>
<protein>
    <recommendedName>
        <fullName evidence="4">Myb-like domain-containing protein</fullName>
    </recommendedName>
</protein>
<gene>
    <name evidence="2" type="ORF">PIB30_060599</name>
</gene>
<comment type="caution">
    <text evidence="2">The sequence shown here is derived from an EMBL/GenBank/DDBJ whole genome shotgun (WGS) entry which is preliminary data.</text>
</comment>
<organism evidence="2 3">
    <name type="scientific">Stylosanthes scabra</name>
    <dbReference type="NCBI Taxonomy" id="79078"/>
    <lineage>
        <taxon>Eukaryota</taxon>
        <taxon>Viridiplantae</taxon>
        <taxon>Streptophyta</taxon>
        <taxon>Embryophyta</taxon>
        <taxon>Tracheophyta</taxon>
        <taxon>Spermatophyta</taxon>
        <taxon>Magnoliopsida</taxon>
        <taxon>eudicotyledons</taxon>
        <taxon>Gunneridae</taxon>
        <taxon>Pentapetalae</taxon>
        <taxon>rosids</taxon>
        <taxon>fabids</taxon>
        <taxon>Fabales</taxon>
        <taxon>Fabaceae</taxon>
        <taxon>Papilionoideae</taxon>
        <taxon>50 kb inversion clade</taxon>
        <taxon>dalbergioids sensu lato</taxon>
        <taxon>Dalbergieae</taxon>
        <taxon>Pterocarpus clade</taxon>
        <taxon>Stylosanthes</taxon>
    </lineage>
</organism>
<evidence type="ECO:0000313" key="2">
    <source>
        <dbReference type="EMBL" id="MED6124616.1"/>
    </source>
</evidence>
<name>A0ABU6RKJ2_9FABA</name>
<feature type="compositionally biased region" description="Pro residues" evidence="1">
    <location>
        <begin position="12"/>
        <end position="40"/>
    </location>
</feature>
<accession>A0ABU6RKJ2</accession>
<dbReference type="Proteomes" id="UP001341840">
    <property type="component" value="Unassembled WGS sequence"/>
</dbReference>
<proteinExistence type="predicted"/>
<sequence length="101" mass="11208">MVLNPEYHGPLSPLPPPIPPTIPSWTPPPPPVDLTTPAPPAQQDVGFTQEPSKPMEKFTWDKNDDELIKAIFKSRASKRFSGMMEDVWKGTNISPSGDDRN</sequence>
<dbReference type="EMBL" id="JASCZI010030746">
    <property type="protein sequence ID" value="MED6124616.1"/>
    <property type="molecule type" value="Genomic_DNA"/>
</dbReference>